<dbReference type="GO" id="GO:0005886">
    <property type="term" value="C:plasma membrane"/>
    <property type="evidence" value="ECO:0007669"/>
    <property type="project" value="UniProtKB-SubCell"/>
</dbReference>
<protein>
    <recommendedName>
        <fullName evidence="4">K+ potassium transporter integral membrane domain-containing protein</fullName>
    </recommendedName>
</protein>
<dbReference type="OrthoDB" id="1933643at2759"/>
<dbReference type="InterPro" id="IPR053951">
    <property type="entry name" value="K_trans_N"/>
</dbReference>
<dbReference type="Pfam" id="PF02705">
    <property type="entry name" value="K_trans"/>
    <property type="match status" value="1"/>
</dbReference>
<organism evidence="5 6">
    <name type="scientific">Salix dunnii</name>
    <dbReference type="NCBI Taxonomy" id="1413687"/>
    <lineage>
        <taxon>Eukaryota</taxon>
        <taxon>Viridiplantae</taxon>
        <taxon>Streptophyta</taxon>
        <taxon>Embryophyta</taxon>
        <taxon>Tracheophyta</taxon>
        <taxon>Spermatophyta</taxon>
        <taxon>Magnoliopsida</taxon>
        <taxon>eudicotyledons</taxon>
        <taxon>Gunneridae</taxon>
        <taxon>Pentapetalae</taxon>
        <taxon>rosids</taxon>
        <taxon>fabids</taxon>
        <taxon>Malpighiales</taxon>
        <taxon>Salicaceae</taxon>
        <taxon>Saliceae</taxon>
        <taxon>Salix</taxon>
    </lineage>
</organism>
<feature type="transmembrane region" description="Helical" evidence="3">
    <location>
        <begin position="12"/>
        <end position="35"/>
    </location>
</feature>
<feature type="transmembrane region" description="Helical" evidence="3">
    <location>
        <begin position="47"/>
        <end position="69"/>
    </location>
</feature>
<evidence type="ECO:0000256" key="2">
    <source>
        <dbReference type="ARBA" id="ARBA00008440"/>
    </source>
</evidence>
<dbReference type="PANTHER" id="PTHR30540">
    <property type="entry name" value="OSMOTIC STRESS POTASSIUM TRANSPORTER"/>
    <property type="match status" value="1"/>
</dbReference>
<keyword evidence="3" id="KW-1133">Transmembrane helix</keyword>
<name>A0A835JWT6_9ROSI</name>
<reference evidence="5 6" key="1">
    <citation type="submission" date="2020-10" db="EMBL/GenBank/DDBJ databases">
        <title>Plant Genome Project.</title>
        <authorList>
            <person name="Zhang R.-G."/>
        </authorList>
    </citation>
    <scope>NUCLEOTIDE SEQUENCE [LARGE SCALE GENOMIC DNA]</scope>
    <source>
        <strain evidence="5">FAFU-HL-1</strain>
        <tissue evidence="5">Leaf</tissue>
    </source>
</reference>
<accession>A0A835JWT6</accession>
<keyword evidence="3" id="KW-0812">Transmembrane</keyword>
<dbReference type="EMBL" id="JADGMS010000008">
    <property type="protein sequence ID" value="KAF9677548.1"/>
    <property type="molecule type" value="Genomic_DNA"/>
</dbReference>
<evidence type="ECO:0000256" key="1">
    <source>
        <dbReference type="ARBA" id="ARBA00004651"/>
    </source>
</evidence>
<keyword evidence="6" id="KW-1185">Reference proteome</keyword>
<proteinExistence type="inferred from homology"/>
<dbReference type="InterPro" id="IPR003855">
    <property type="entry name" value="K+_transporter"/>
</dbReference>
<gene>
    <name evidence="5" type="ORF">SADUNF_Sadunf08G0119100</name>
</gene>
<evidence type="ECO:0000259" key="4">
    <source>
        <dbReference type="Pfam" id="PF02705"/>
    </source>
</evidence>
<evidence type="ECO:0000256" key="3">
    <source>
        <dbReference type="SAM" id="Phobius"/>
    </source>
</evidence>
<comment type="caution">
    <text evidence="5">The sequence shown here is derived from an EMBL/GenBank/DDBJ whole genome shotgun (WGS) entry which is preliminary data.</text>
</comment>
<evidence type="ECO:0000313" key="5">
    <source>
        <dbReference type="EMBL" id="KAF9677548.1"/>
    </source>
</evidence>
<sequence length="177" mass="19363">MQPVMNVRTKVTLNSLVLSIDAVVVFSIRILVGLFSLQQFGTGKVGFLFAPVLGLWFFSLGSIGIYNLVKHDISVIKALNPAYIYFFFKKNSAAAWSAFGGCVLCVTGTYCPELMVDHHVFDQLLAESLEELLRREAQDLAMESDLNEYFDDIVSERSRDSGAAGGDGTGVCFNASS</sequence>
<comment type="subcellular location">
    <subcellularLocation>
        <location evidence="1">Cell membrane</location>
        <topology evidence="1">Multi-pass membrane protein</topology>
    </subcellularLocation>
</comment>
<comment type="similarity">
    <text evidence="2">Belongs to the HAK/KUP transporter (TC 2.A.72.3) family.</text>
</comment>
<dbReference type="AlphaFoldDB" id="A0A835JWT6"/>
<dbReference type="GO" id="GO:0015079">
    <property type="term" value="F:potassium ion transmembrane transporter activity"/>
    <property type="evidence" value="ECO:0007669"/>
    <property type="project" value="InterPro"/>
</dbReference>
<evidence type="ECO:0000313" key="6">
    <source>
        <dbReference type="Proteomes" id="UP000657918"/>
    </source>
</evidence>
<dbReference type="Proteomes" id="UP000657918">
    <property type="component" value="Chromosome 8"/>
</dbReference>
<feature type="domain" description="K+ potassium transporter integral membrane" evidence="4">
    <location>
        <begin position="21"/>
        <end position="109"/>
    </location>
</feature>
<keyword evidence="3" id="KW-0472">Membrane</keyword>
<dbReference type="PANTHER" id="PTHR30540:SF4">
    <property type="entry name" value="POTASSIUM TRANSPORTER 12-RELATED"/>
    <property type="match status" value="1"/>
</dbReference>